<dbReference type="GO" id="GO:0005525">
    <property type="term" value="F:GTP binding"/>
    <property type="evidence" value="ECO:0007669"/>
    <property type="project" value="UniProtKB-KW"/>
</dbReference>
<reference evidence="5 6" key="1">
    <citation type="submission" date="2024-09" db="EMBL/GenBank/DDBJ databases">
        <title>A chromosome-level genome assembly of Gray's grenadier anchovy, Coilia grayii.</title>
        <authorList>
            <person name="Fu Z."/>
        </authorList>
    </citation>
    <scope>NUCLEOTIDE SEQUENCE [LARGE SCALE GENOMIC DNA]</scope>
    <source>
        <strain evidence="5">G4</strain>
        <tissue evidence="5">Muscle</tissue>
    </source>
</reference>
<dbReference type="Pfam" id="PF04548">
    <property type="entry name" value="AIG1"/>
    <property type="match status" value="1"/>
</dbReference>
<keyword evidence="2" id="KW-0547">Nucleotide-binding</keyword>
<organism evidence="5 6">
    <name type="scientific">Coilia grayii</name>
    <name type="common">Gray's grenadier anchovy</name>
    <dbReference type="NCBI Taxonomy" id="363190"/>
    <lineage>
        <taxon>Eukaryota</taxon>
        <taxon>Metazoa</taxon>
        <taxon>Chordata</taxon>
        <taxon>Craniata</taxon>
        <taxon>Vertebrata</taxon>
        <taxon>Euteleostomi</taxon>
        <taxon>Actinopterygii</taxon>
        <taxon>Neopterygii</taxon>
        <taxon>Teleostei</taxon>
        <taxon>Clupei</taxon>
        <taxon>Clupeiformes</taxon>
        <taxon>Clupeoidei</taxon>
        <taxon>Engraulidae</taxon>
        <taxon>Coilinae</taxon>
        <taxon>Coilia</taxon>
    </lineage>
</organism>
<dbReference type="PROSITE" id="PS51720">
    <property type="entry name" value="G_AIG1"/>
    <property type="match status" value="1"/>
</dbReference>
<evidence type="ECO:0000256" key="3">
    <source>
        <dbReference type="ARBA" id="ARBA00023134"/>
    </source>
</evidence>
<sequence>MTPLDKQWVAKAAESKEVGVEDGTDKQTDIYKFEELPEQSRRVSGVEMEEWRIMLLGRQRVGKSSTGNTILRQAAFPVNMSLGRITQFCDRKDGTVDGRPVAVIDTPGLKNAKGDEKKVIREILRNISLYKPGPHIFLIVLPIGNLTHDDIHVHKIIERMFGKKDMANRAQVTVLMERIESLMGVNGNAFYPTKFYPRSERRIRKRQEKHMERRAEVIAQRERQLEDLYSGDELEEKRLEVWRSTDKELRSLSKRRLSLKKNIFRSIAKRRGKKCQCT</sequence>
<name>A0ABD1KNN0_9TELE</name>
<feature type="domain" description="AIG1-type G" evidence="4">
    <location>
        <begin position="48"/>
        <end position="261"/>
    </location>
</feature>
<evidence type="ECO:0000313" key="6">
    <source>
        <dbReference type="Proteomes" id="UP001591681"/>
    </source>
</evidence>
<evidence type="ECO:0000256" key="2">
    <source>
        <dbReference type="ARBA" id="ARBA00022741"/>
    </source>
</evidence>
<dbReference type="InterPro" id="IPR027417">
    <property type="entry name" value="P-loop_NTPase"/>
</dbReference>
<keyword evidence="6" id="KW-1185">Reference proteome</keyword>
<evidence type="ECO:0000259" key="4">
    <source>
        <dbReference type="PROSITE" id="PS51720"/>
    </source>
</evidence>
<accession>A0ABD1KNN0</accession>
<dbReference type="InterPro" id="IPR045058">
    <property type="entry name" value="GIMA/IAN/Toc"/>
</dbReference>
<keyword evidence="3" id="KW-0342">GTP-binding</keyword>
<proteinExistence type="inferred from homology"/>
<dbReference type="SUPFAM" id="SSF52540">
    <property type="entry name" value="P-loop containing nucleoside triphosphate hydrolases"/>
    <property type="match status" value="1"/>
</dbReference>
<dbReference type="Gene3D" id="3.40.50.300">
    <property type="entry name" value="P-loop containing nucleotide triphosphate hydrolases"/>
    <property type="match status" value="1"/>
</dbReference>
<dbReference type="AlphaFoldDB" id="A0ABD1KNN0"/>
<dbReference type="EMBL" id="JBHFQA010000003">
    <property type="protein sequence ID" value="KAL2100714.1"/>
    <property type="molecule type" value="Genomic_DNA"/>
</dbReference>
<dbReference type="Proteomes" id="UP001591681">
    <property type="component" value="Unassembled WGS sequence"/>
</dbReference>
<comment type="similarity">
    <text evidence="1">Belongs to the TRAFAC class TrmE-Era-EngA-EngB-Septin-like GTPase superfamily. AIG1/Toc34/Toc159-like paraseptin GTPase family. IAN subfamily.</text>
</comment>
<dbReference type="PANTHER" id="PTHR10903">
    <property type="entry name" value="GTPASE, IMAP FAMILY MEMBER-RELATED"/>
    <property type="match status" value="1"/>
</dbReference>
<evidence type="ECO:0000256" key="1">
    <source>
        <dbReference type="ARBA" id="ARBA00008535"/>
    </source>
</evidence>
<dbReference type="PANTHER" id="PTHR10903:SF190">
    <property type="entry name" value="GTPASE IMAP FAMILY MEMBER 4-LIKE"/>
    <property type="match status" value="1"/>
</dbReference>
<protein>
    <recommendedName>
        <fullName evidence="4">AIG1-type G domain-containing protein</fullName>
    </recommendedName>
</protein>
<gene>
    <name evidence="5" type="ORF">ACEWY4_002475</name>
</gene>
<comment type="caution">
    <text evidence="5">The sequence shown here is derived from an EMBL/GenBank/DDBJ whole genome shotgun (WGS) entry which is preliminary data.</text>
</comment>
<evidence type="ECO:0000313" key="5">
    <source>
        <dbReference type="EMBL" id="KAL2100714.1"/>
    </source>
</evidence>
<dbReference type="InterPro" id="IPR006703">
    <property type="entry name" value="G_AIG1"/>
</dbReference>